<sequence length="175" mass="18001">MIGPIADTRQQRGGAIVPPLILTAPNSILLERNDFMAEFTSSGIQTVAAGQNVPLISTAACGKPCIVHREGSGLVTLRGLTQQCKAKFRVSFGANIAVPTGGTVGAITAALAINGEPLSSATAIVTPAAVENYFNIFVSAFVEVPRGCCLTVAAKNTSAQAISFANSNIIVERVS</sequence>
<name>A0A8S5R517_9CAUD</name>
<reference evidence="1" key="1">
    <citation type="journal article" date="2021" name="Proc. Natl. Acad. Sci. U.S.A.">
        <title>A Catalog of Tens of Thousands of Viruses from Human Metagenomes Reveals Hidden Associations with Chronic Diseases.</title>
        <authorList>
            <person name="Tisza M.J."/>
            <person name="Buck C.B."/>
        </authorList>
    </citation>
    <scope>NUCLEOTIDE SEQUENCE</scope>
    <source>
        <strain evidence="1">CtcMb1</strain>
    </source>
</reference>
<dbReference type="EMBL" id="BK015811">
    <property type="protein sequence ID" value="DAE26218.1"/>
    <property type="molecule type" value="Genomic_DNA"/>
</dbReference>
<proteinExistence type="predicted"/>
<protein>
    <submittedName>
        <fullName evidence="1">Uncharacterized protein</fullName>
    </submittedName>
</protein>
<organism evidence="1">
    <name type="scientific">Siphoviridae sp. ctcMb1</name>
    <dbReference type="NCBI Taxonomy" id="2827276"/>
    <lineage>
        <taxon>Viruses</taxon>
        <taxon>Duplodnaviria</taxon>
        <taxon>Heunggongvirae</taxon>
        <taxon>Uroviricota</taxon>
        <taxon>Caudoviricetes</taxon>
    </lineage>
</organism>
<evidence type="ECO:0000313" key="1">
    <source>
        <dbReference type="EMBL" id="DAE26218.1"/>
    </source>
</evidence>
<accession>A0A8S5R517</accession>